<sequence length="329" mass="37145">MRLSIEVSEAVIDQASDNASTLRHLSLTCTEFLPRARYHLFLSIVIQTMAQMLSSRDFLDAHPWLPPVVHRVAGLLIPLREDYSKDGSKKPIHLLDVVPVHLLIRFPNLRVWTMASGSPLGLSLHRSALRCYRHYGSRIHYLHLLDACFEGMSDFAGLISAFTSIHTLACSSITFRKADENDSSQVTLRSNTLSRHPPISTLRCWLSKLDTKTNIRAIEYLLRLTSHDGAMLHNLNVTFNTQGKDLKYFERLEKSMRSLSQLSSLTLVIDEDIPEILHSCARIVESVGRIHPRLDVQVEFKANPLPTLGSRISYLGPRASTVRPCLSDK</sequence>
<evidence type="ECO:0008006" key="3">
    <source>
        <dbReference type="Google" id="ProtNLM"/>
    </source>
</evidence>
<comment type="caution">
    <text evidence="1">The sequence shown here is derived from an EMBL/GenBank/DDBJ whole genome shotgun (WGS) entry which is preliminary data.</text>
</comment>
<accession>A0A2G8SJ60</accession>
<dbReference type="OrthoDB" id="2798901at2759"/>
<gene>
    <name evidence="1" type="ORF">GSI_04427</name>
</gene>
<protein>
    <recommendedName>
        <fullName evidence="3">F-box domain-containing protein</fullName>
    </recommendedName>
</protein>
<dbReference type="EMBL" id="AYKW01000007">
    <property type="protein sequence ID" value="PIL33802.1"/>
    <property type="molecule type" value="Genomic_DNA"/>
</dbReference>
<dbReference type="AlphaFoldDB" id="A0A2G8SJ60"/>
<reference evidence="1 2" key="1">
    <citation type="journal article" date="2015" name="Sci. Rep.">
        <title>Chromosome-level genome map provides insights into diverse defense mechanisms in the medicinal fungus Ganoderma sinense.</title>
        <authorList>
            <person name="Zhu Y."/>
            <person name="Xu J."/>
            <person name="Sun C."/>
            <person name="Zhou S."/>
            <person name="Xu H."/>
            <person name="Nelson D.R."/>
            <person name="Qian J."/>
            <person name="Song J."/>
            <person name="Luo H."/>
            <person name="Xiang L."/>
            <person name="Li Y."/>
            <person name="Xu Z."/>
            <person name="Ji A."/>
            <person name="Wang L."/>
            <person name="Lu S."/>
            <person name="Hayward A."/>
            <person name="Sun W."/>
            <person name="Li X."/>
            <person name="Schwartz D.C."/>
            <person name="Wang Y."/>
            <person name="Chen S."/>
        </authorList>
    </citation>
    <scope>NUCLEOTIDE SEQUENCE [LARGE SCALE GENOMIC DNA]</scope>
    <source>
        <strain evidence="1 2">ZZ0214-1</strain>
    </source>
</reference>
<evidence type="ECO:0000313" key="1">
    <source>
        <dbReference type="EMBL" id="PIL33802.1"/>
    </source>
</evidence>
<keyword evidence="2" id="KW-1185">Reference proteome</keyword>
<organism evidence="1 2">
    <name type="scientific">Ganoderma sinense ZZ0214-1</name>
    <dbReference type="NCBI Taxonomy" id="1077348"/>
    <lineage>
        <taxon>Eukaryota</taxon>
        <taxon>Fungi</taxon>
        <taxon>Dikarya</taxon>
        <taxon>Basidiomycota</taxon>
        <taxon>Agaricomycotina</taxon>
        <taxon>Agaricomycetes</taxon>
        <taxon>Polyporales</taxon>
        <taxon>Polyporaceae</taxon>
        <taxon>Ganoderma</taxon>
    </lineage>
</organism>
<proteinExistence type="predicted"/>
<dbReference type="Proteomes" id="UP000230002">
    <property type="component" value="Unassembled WGS sequence"/>
</dbReference>
<name>A0A2G8SJ60_9APHY</name>
<evidence type="ECO:0000313" key="2">
    <source>
        <dbReference type="Proteomes" id="UP000230002"/>
    </source>
</evidence>